<gene>
    <name evidence="2" type="ORF">UV59_C0053G0012</name>
</gene>
<comment type="caution">
    <text evidence="2">The sequence shown here is derived from an EMBL/GenBank/DDBJ whole genome shotgun (WGS) entry which is preliminary data.</text>
</comment>
<evidence type="ECO:0000313" key="3">
    <source>
        <dbReference type="Proteomes" id="UP000034543"/>
    </source>
</evidence>
<dbReference type="Pfam" id="PF21956">
    <property type="entry name" value="DUF6922"/>
    <property type="match status" value="1"/>
</dbReference>
<dbReference type="STRING" id="1618436.UV59_C0053G0012"/>
<accession>A0A0G1CAY2</accession>
<name>A0A0G1CAY2_9BACT</name>
<sequence>MFKHDDPLNLKGYNTIMSKNQLPTRLPESLYRFFWDIDARKLNPAEKPYYVINRLLDKGNLEAAKWVLGNYPKDLIAETFRKMRDFSPWNGRFWTHYLGLSEKEVACLQTFYLNQRKQLWPY</sequence>
<dbReference type="Proteomes" id="UP000034543">
    <property type="component" value="Unassembled WGS sequence"/>
</dbReference>
<dbReference type="EMBL" id="LCFB01000053">
    <property type="protein sequence ID" value="KKS82820.1"/>
    <property type="molecule type" value="Genomic_DNA"/>
</dbReference>
<organism evidence="2 3">
    <name type="scientific">Candidatus Gottesmanbacteria bacterium GW2011_GWA1_43_11</name>
    <dbReference type="NCBI Taxonomy" id="1618436"/>
    <lineage>
        <taxon>Bacteria</taxon>
        <taxon>Candidatus Gottesmaniibacteriota</taxon>
    </lineage>
</organism>
<dbReference type="InterPro" id="IPR053830">
    <property type="entry name" value="DUF6922"/>
</dbReference>
<feature type="domain" description="DUF6922" evidence="1">
    <location>
        <begin position="32"/>
        <end position="79"/>
    </location>
</feature>
<evidence type="ECO:0000259" key="1">
    <source>
        <dbReference type="Pfam" id="PF21956"/>
    </source>
</evidence>
<evidence type="ECO:0000313" key="2">
    <source>
        <dbReference type="EMBL" id="KKS82820.1"/>
    </source>
</evidence>
<dbReference type="AlphaFoldDB" id="A0A0G1CAY2"/>
<proteinExistence type="predicted"/>
<protein>
    <recommendedName>
        <fullName evidence="1">DUF6922 domain-containing protein</fullName>
    </recommendedName>
</protein>
<reference evidence="2 3" key="1">
    <citation type="journal article" date="2015" name="Nature">
        <title>rRNA introns, odd ribosomes, and small enigmatic genomes across a large radiation of phyla.</title>
        <authorList>
            <person name="Brown C.T."/>
            <person name="Hug L.A."/>
            <person name="Thomas B.C."/>
            <person name="Sharon I."/>
            <person name="Castelle C.J."/>
            <person name="Singh A."/>
            <person name="Wilkins M.J."/>
            <person name="Williams K.H."/>
            <person name="Banfield J.F."/>
        </authorList>
    </citation>
    <scope>NUCLEOTIDE SEQUENCE [LARGE SCALE GENOMIC DNA]</scope>
</reference>